<organism evidence="10 11">
    <name type="scientific">Pontimonas salivibrio</name>
    <dbReference type="NCBI Taxonomy" id="1159327"/>
    <lineage>
        <taxon>Bacteria</taxon>
        <taxon>Bacillati</taxon>
        <taxon>Actinomycetota</taxon>
        <taxon>Actinomycetes</taxon>
        <taxon>Micrococcales</taxon>
        <taxon>Microbacteriaceae</taxon>
        <taxon>Pontimonas</taxon>
    </lineage>
</organism>
<comment type="catalytic activity">
    <reaction evidence="7">
        <text>UDP-N-acetyl-alpha-D-muramoyl-L-alanyl-gamma-D-glutamyl-meso-2,6-diaminopimeloyl-D-alanyl-D-alanine + di-trans,octa-cis-undecaprenyl phosphate = di-trans,octa-cis-undecaprenyl diphospho-N-acetyl-alpha-D-muramoyl-L-alanyl-D-glutamyl-meso-2,6-diaminopimeloyl-D-alanyl-D-alanine + UMP</text>
        <dbReference type="Rhea" id="RHEA:28386"/>
        <dbReference type="ChEBI" id="CHEBI:57865"/>
        <dbReference type="ChEBI" id="CHEBI:60392"/>
        <dbReference type="ChEBI" id="CHEBI:61386"/>
        <dbReference type="ChEBI" id="CHEBI:61387"/>
        <dbReference type="EC" id="2.7.8.13"/>
    </reaction>
</comment>
<dbReference type="InterPro" id="IPR018480">
    <property type="entry name" value="PNAcMuramoyl-5peptid_Trfase_CS"/>
</dbReference>
<dbReference type="OrthoDB" id="9805475at2"/>
<dbReference type="UniPathway" id="UPA00219"/>
<dbReference type="InterPro" id="IPR000715">
    <property type="entry name" value="Glycosyl_transferase_4"/>
</dbReference>
<proteinExistence type="inferred from homology"/>
<feature type="binding site" evidence="9">
    <location>
        <position position="185"/>
    </location>
    <ligand>
        <name>Mg(2+)</name>
        <dbReference type="ChEBI" id="CHEBI:18420"/>
    </ligand>
</feature>
<evidence type="ECO:0000256" key="4">
    <source>
        <dbReference type="ARBA" id="ARBA00022692"/>
    </source>
</evidence>
<keyword evidence="7" id="KW-0131">Cell cycle</keyword>
<evidence type="ECO:0000256" key="2">
    <source>
        <dbReference type="ARBA" id="ARBA00005583"/>
    </source>
</evidence>
<comment type="function">
    <text evidence="7">Catalyzes the initial step of the lipid cycle reactions in the biosynthesis of the cell wall peptidoglycan: transfers peptidoglycan precursor phospho-MurNAc-pentapeptide from UDP-MurNAc-pentapeptide onto the lipid carrier undecaprenyl phosphate, yielding undecaprenyl-pyrophosphoryl-MurNAc-pentapeptide, known as lipid I.</text>
</comment>
<feature type="transmembrane region" description="Helical" evidence="7">
    <location>
        <begin position="190"/>
        <end position="213"/>
    </location>
</feature>
<comment type="similarity">
    <text evidence="2 7">Belongs to the glycosyltransferase 4 family. MraY subfamily.</text>
</comment>
<dbReference type="AlphaFoldDB" id="A0A2L2BQJ7"/>
<keyword evidence="4 7" id="KW-0812">Transmembrane</keyword>
<keyword evidence="7" id="KW-0573">Peptidoglycan synthesis</keyword>
<evidence type="ECO:0000313" key="10">
    <source>
        <dbReference type="EMBL" id="AVG23946.1"/>
    </source>
</evidence>
<keyword evidence="7 9" id="KW-0479">Metal-binding</keyword>
<keyword evidence="11" id="KW-1185">Reference proteome</keyword>
<evidence type="ECO:0000256" key="5">
    <source>
        <dbReference type="ARBA" id="ARBA00022989"/>
    </source>
</evidence>
<evidence type="ECO:0000313" key="11">
    <source>
        <dbReference type="Proteomes" id="UP000243077"/>
    </source>
</evidence>
<dbReference type="KEGG" id="psai:C3B54_11978"/>
<dbReference type="GO" id="GO:0051301">
    <property type="term" value="P:cell division"/>
    <property type="evidence" value="ECO:0007669"/>
    <property type="project" value="UniProtKB-KW"/>
</dbReference>
<dbReference type="GO" id="GO:0071555">
    <property type="term" value="P:cell wall organization"/>
    <property type="evidence" value="ECO:0007669"/>
    <property type="project" value="UniProtKB-KW"/>
</dbReference>
<feature type="transmembrane region" description="Helical" evidence="7">
    <location>
        <begin position="289"/>
        <end position="311"/>
    </location>
</feature>
<feature type="binding site" evidence="9">
    <location>
        <position position="267"/>
    </location>
    <ligand>
        <name>Mg(2+)</name>
        <dbReference type="ChEBI" id="CHEBI:18420"/>
    </ligand>
</feature>
<protein>
    <recommendedName>
        <fullName evidence="7 8">Phospho-N-acetylmuramoyl-pentapeptide-transferase</fullName>
        <ecNumber evidence="7 8">2.7.8.13</ecNumber>
    </recommendedName>
    <alternativeName>
        <fullName evidence="7">UDP-MurNAc-pentapeptide phosphotransferase</fullName>
    </alternativeName>
</protein>
<keyword evidence="6 7" id="KW-0472">Membrane</keyword>
<keyword evidence="7" id="KW-0132">Cell division</keyword>
<evidence type="ECO:0000256" key="7">
    <source>
        <dbReference type="HAMAP-Rule" id="MF_00038"/>
    </source>
</evidence>
<dbReference type="GO" id="GO:0008360">
    <property type="term" value="P:regulation of cell shape"/>
    <property type="evidence" value="ECO:0007669"/>
    <property type="project" value="UniProtKB-KW"/>
</dbReference>
<keyword evidence="7" id="KW-0133">Cell shape</keyword>
<dbReference type="RefSeq" id="WP_104913488.1">
    <property type="nucleotide sequence ID" value="NZ_CP026923.1"/>
</dbReference>
<feature type="transmembrane region" description="Helical" evidence="7">
    <location>
        <begin position="154"/>
        <end position="178"/>
    </location>
</feature>
<dbReference type="GO" id="GO:0009252">
    <property type="term" value="P:peptidoglycan biosynthetic process"/>
    <property type="evidence" value="ECO:0007669"/>
    <property type="project" value="UniProtKB-UniRule"/>
</dbReference>
<evidence type="ECO:0000256" key="1">
    <source>
        <dbReference type="ARBA" id="ARBA00004141"/>
    </source>
</evidence>
<evidence type="ECO:0000256" key="3">
    <source>
        <dbReference type="ARBA" id="ARBA00022679"/>
    </source>
</evidence>
<feature type="transmembrane region" description="Helical" evidence="7">
    <location>
        <begin position="6"/>
        <end position="26"/>
    </location>
</feature>
<feature type="transmembrane region" description="Helical" evidence="7">
    <location>
        <begin position="78"/>
        <end position="96"/>
    </location>
</feature>
<dbReference type="PANTHER" id="PTHR22926:SF5">
    <property type="entry name" value="PHOSPHO-N-ACETYLMURAMOYL-PENTAPEPTIDE-TRANSFERASE HOMOLOG"/>
    <property type="match status" value="1"/>
</dbReference>
<feature type="transmembrane region" description="Helical" evidence="7">
    <location>
        <begin position="239"/>
        <end position="256"/>
    </location>
</feature>
<dbReference type="GO" id="GO:0008963">
    <property type="term" value="F:phospho-N-acetylmuramoyl-pentapeptide-transferase activity"/>
    <property type="evidence" value="ECO:0007669"/>
    <property type="project" value="UniProtKB-UniRule"/>
</dbReference>
<gene>
    <name evidence="7" type="primary">mraY</name>
    <name evidence="10" type="ORF">C3B54_11978</name>
</gene>
<reference evidence="10 11" key="1">
    <citation type="submission" date="2018-02" db="EMBL/GenBank/DDBJ databases">
        <title>Complete genome of the streamlined marine actinobacterium Pontimonas salivibrio CL-TW6 adapted to coastal planktonic lifestype.</title>
        <authorList>
            <person name="Cho B.C."/>
            <person name="Hardies S.C."/>
            <person name="Jang G.I."/>
            <person name="Hwang C.Y."/>
        </authorList>
    </citation>
    <scope>NUCLEOTIDE SEQUENCE [LARGE SCALE GENOMIC DNA]</scope>
    <source>
        <strain evidence="10 11">CL-TW6</strain>
    </source>
</reference>
<accession>A0A2L2BQJ7</accession>
<dbReference type="EMBL" id="CP026923">
    <property type="protein sequence ID" value="AVG23946.1"/>
    <property type="molecule type" value="Genomic_DNA"/>
</dbReference>
<dbReference type="GO" id="GO:0051992">
    <property type="term" value="F:UDP-N-acetylmuramoyl-L-alanyl-D-glutamyl-meso-2,6-diaminopimelyl-D-alanyl-D-alanine:undecaprenyl-phosphate transferase activity"/>
    <property type="evidence" value="ECO:0007669"/>
    <property type="project" value="RHEA"/>
</dbReference>
<comment type="pathway">
    <text evidence="7">Cell wall biogenesis; peptidoglycan biosynthesis.</text>
</comment>
<dbReference type="InterPro" id="IPR003524">
    <property type="entry name" value="PNAcMuramoyl-5peptid_Trfase"/>
</dbReference>
<dbReference type="HAMAP" id="MF_00038">
    <property type="entry name" value="MraY"/>
    <property type="match status" value="1"/>
</dbReference>
<feature type="transmembrane region" description="Helical" evidence="7">
    <location>
        <begin position="52"/>
        <end position="72"/>
    </location>
</feature>
<keyword evidence="5 7" id="KW-1133">Transmembrane helix</keyword>
<keyword evidence="7" id="KW-1003">Cell membrane</keyword>
<dbReference type="CDD" id="cd06852">
    <property type="entry name" value="GT_MraY"/>
    <property type="match status" value="1"/>
</dbReference>
<dbReference type="PANTHER" id="PTHR22926">
    <property type="entry name" value="PHOSPHO-N-ACETYLMURAMOYL-PENTAPEPTIDE-TRANSFERASE"/>
    <property type="match status" value="1"/>
</dbReference>
<feature type="transmembrane region" description="Helical" evidence="7">
    <location>
        <begin position="116"/>
        <end position="134"/>
    </location>
</feature>
<feature type="transmembrane region" description="Helical" evidence="7">
    <location>
        <begin position="339"/>
        <end position="360"/>
    </location>
</feature>
<dbReference type="GO" id="GO:0005886">
    <property type="term" value="C:plasma membrane"/>
    <property type="evidence" value="ECO:0007669"/>
    <property type="project" value="UniProtKB-SubCell"/>
</dbReference>
<dbReference type="GO" id="GO:0046872">
    <property type="term" value="F:metal ion binding"/>
    <property type="evidence" value="ECO:0007669"/>
    <property type="project" value="UniProtKB-KW"/>
</dbReference>
<dbReference type="Proteomes" id="UP000243077">
    <property type="component" value="Chromosome"/>
</dbReference>
<evidence type="ECO:0000256" key="6">
    <source>
        <dbReference type="ARBA" id="ARBA00023136"/>
    </source>
</evidence>
<keyword evidence="7" id="KW-0961">Cell wall biogenesis/degradation</keyword>
<comment type="subcellular location">
    <subcellularLocation>
        <location evidence="7">Cell membrane</location>
        <topology evidence="7">Multi-pass membrane protein</topology>
    </subcellularLocation>
    <subcellularLocation>
        <location evidence="1">Membrane</location>
        <topology evidence="1">Multi-pass membrane protein</topology>
    </subcellularLocation>
</comment>
<keyword evidence="3 7" id="KW-0808">Transferase</keyword>
<feature type="transmembrane region" description="Helical" evidence="7">
    <location>
        <begin position="263"/>
        <end position="283"/>
    </location>
</feature>
<dbReference type="NCBIfam" id="TIGR00445">
    <property type="entry name" value="mraY"/>
    <property type="match status" value="1"/>
</dbReference>
<dbReference type="Pfam" id="PF10555">
    <property type="entry name" value="MraY_sig1"/>
    <property type="match status" value="1"/>
</dbReference>
<dbReference type="PROSITE" id="PS01347">
    <property type="entry name" value="MRAY_1"/>
    <property type="match status" value="1"/>
</dbReference>
<name>A0A2L2BQJ7_9MICO</name>
<keyword evidence="7 9" id="KW-0460">Magnesium</keyword>
<dbReference type="Pfam" id="PF00953">
    <property type="entry name" value="Glycos_transf_4"/>
    <property type="match status" value="1"/>
</dbReference>
<comment type="cofactor">
    <cofactor evidence="7 9">
        <name>Mg(2+)</name>
        <dbReference type="ChEBI" id="CHEBI:18420"/>
    </cofactor>
</comment>
<dbReference type="EC" id="2.7.8.13" evidence="7 8"/>
<evidence type="ECO:0000256" key="9">
    <source>
        <dbReference type="PIRSR" id="PIRSR600715-1"/>
    </source>
</evidence>
<sequence length="365" mass="39474">MRVLLLSGALSLLFTLVLTPVFVRGFQRLGWGQFIRQDGPQTHFVKRGTPTMGGIIILLGIVFGYFVAHLIAGDVPSYSSVLVIAIMLGLGAVGFLDDFSKIRQQQSLGLSPRAKVVGQIIVATAFSALAISFPDQNGETPASLAVSFIRDIDWLTFAAFGTIGSYIAFAIWTSLIVVSTSNAVNLTDGLDGLAAGSSILVFGAYVLISFWQFNQSCFSASLDSEVAYKCYEVRDPLDLAAVATAILASLIGFLWWNTSPAKVFMGDTGSLALGGGVAAMAIFTRTELLLPLIAGLFLILTASVVLQRTYFKLTKGRRIFYSSPLHHHYEIKGWAEVTIVVRFWLIAGFLAFAGAGIFYLEWLGR</sequence>
<dbReference type="PROSITE" id="PS01348">
    <property type="entry name" value="MRAY_2"/>
    <property type="match status" value="1"/>
</dbReference>
<evidence type="ECO:0000256" key="8">
    <source>
        <dbReference type="NCBIfam" id="TIGR00445"/>
    </source>
</evidence>